<dbReference type="SMART" id="SM01016">
    <property type="entry name" value="Arg_tRNA_synt_N"/>
    <property type="match status" value="1"/>
</dbReference>
<dbReference type="Gene3D" id="1.10.730.10">
    <property type="entry name" value="Isoleucyl-tRNA Synthetase, Domain 1"/>
    <property type="match status" value="1"/>
</dbReference>
<evidence type="ECO:0000256" key="9">
    <source>
        <dbReference type="ARBA" id="ARBA00049339"/>
    </source>
</evidence>
<evidence type="ECO:0000256" key="2">
    <source>
        <dbReference type="ARBA" id="ARBA00012837"/>
    </source>
</evidence>
<dbReference type="Gene3D" id="3.30.1360.70">
    <property type="entry name" value="Arginyl tRNA synthetase N-terminal domain"/>
    <property type="match status" value="1"/>
</dbReference>
<dbReference type="GO" id="GO:0005739">
    <property type="term" value="C:mitochondrion"/>
    <property type="evidence" value="ECO:0007669"/>
    <property type="project" value="TreeGrafter"/>
</dbReference>
<dbReference type="PRINTS" id="PR01038">
    <property type="entry name" value="TRNASYNTHARG"/>
</dbReference>
<keyword evidence="4 10" id="KW-0547">Nucleotide-binding</keyword>
<dbReference type="InterPro" id="IPR001278">
    <property type="entry name" value="Arg-tRNA-ligase"/>
</dbReference>
<evidence type="ECO:0000256" key="11">
    <source>
        <dbReference type="SAM" id="Coils"/>
    </source>
</evidence>
<evidence type="ECO:0000259" key="13">
    <source>
        <dbReference type="SMART" id="SM01016"/>
    </source>
</evidence>
<dbReference type="Pfam" id="PF00750">
    <property type="entry name" value="tRNA-synt_1d"/>
    <property type="match status" value="1"/>
</dbReference>
<dbReference type="InterPro" id="IPR035684">
    <property type="entry name" value="ArgRS_core"/>
</dbReference>
<dbReference type="FunFam" id="3.40.50.620:FF:000058">
    <property type="entry name" value="Mitochondrial arginyl-tRNA synthetase"/>
    <property type="match status" value="1"/>
</dbReference>
<dbReference type="GO" id="GO:0032543">
    <property type="term" value="P:mitochondrial translation"/>
    <property type="evidence" value="ECO:0007669"/>
    <property type="project" value="TreeGrafter"/>
</dbReference>
<proteinExistence type="inferred from homology"/>
<comment type="caution">
    <text evidence="14">The sequence shown here is derived from an EMBL/GenBank/DDBJ whole genome shotgun (WGS) entry which is preliminary data.</text>
</comment>
<dbReference type="AlphaFoldDB" id="A0AAI8YMQ5"/>
<dbReference type="PROSITE" id="PS00178">
    <property type="entry name" value="AA_TRNA_LIGASE_I"/>
    <property type="match status" value="1"/>
</dbReference>
<dbReference type="SUPFAM" id="SSF55190">
    <property type="entry name" value="Arginyl-tRNA synthetase (ArgRS), N-terminal 'additional' domain"/>
    <property type="match status" value="1"/>
</dbReference>
<dbReference type="Pfam" id="PF05746">
    <property type="entry name" value="DALR_1"/>
    <property type="match status" value="1"/>
</dbReference>
<dbReference type="Proteomes" id="UP001295740">
    <property type="component" value="Unassembled WGS sequence"/>
</dbReference>
<sequence>MAATDSADQQLASQLGGLTLDKYPNCYPDINPQDIYRSHLTSILAKITGVDPKIIYPALQWTMSLEKGDMTLAIPALRVKGKKPDVLGQEWVEKWPESPLVEKPVPSGAYLPFFFKPGPLVKTLIPTARKMGADFGTNKAHGLKDPSDPSKGTKRVVVEFSSPNIAKPFHAGHLRSTIIGGFLGNLYEAAGWDVVRINYLGDWGKQYGLLAIGFDKYGSEEALAQDPINHLFEVYVKINKAIGEEKEEVAKLQADGKATEAQHLKDNGLDEQARRYFKLMTEGDEKAIALWKRFRELSITRYRATYERLNIRFDEYSGESQVSEEAMGKAAQKMKEMGIAEESDGALLVDFTKHVPGKAGKALEKPIIRKRDGTALYLTRDISELLHRNEKYNFDHMIYVIASQQDLHVKQFFKIVELMGYKDIAAKVQHINFGLVLGMSTRKGTVKFLDDILRDVGEHMHDVMRKNQDKYQQVENPDKVADTLGISAVMVQDQSGKRINNYQFDMDVMCSFEGDTGPYLQYAHARLSSITRKASLSEEDIASADLSLLTEPHAVNLARVLSQWPDVVQNALKTLEPTTILTYLFKMTHSLSSSYDHLRIVGSEPGLMKARMALYDTARLVLNNGMRLLGLSPVDRM</sequence>
<gene>
    <name evidence="14" type="ORF">KHLLAP_LOCUS10763</name>
</gene>
<evidence type="ECO:0000259" key="12">
    <source>
        <dbReference type="SMART" id="SM00836"/>
    </source>
</evidence>
<dbReference type="CDD" id="cd00671">
    <property type="entry name" value="ArgRS_core"/>
    <property type="match status" value="1"/>
</dbReference>
<dbReference type="GO" id="GO:0006420">
    <property type="term" value="P:arginyl-tRNA aminoacylation"/>
    <property type="evidence" value="ECO:0007669"/>
    <property type="project" value="InterPro"/>
</dbReference>
<dbReference type="EC" id="6.1.1.19" evidence="2"/>
<dbReference type="InterPro" id="IPR005148">
    <property type="entry name" value="Arg-tRNA-synth_N"/>
</dbReference>
<comment type="similarity">
    <text evidence="1 10">Belongs to the class-I aminoacyl-tRNA synthetase family.</text>
</comment>
<feature type="coiled-coil region" evidence="11">
    <location>
        <begin position="235"/>
        <end position="262"/>
    </location>
</feature>
<dbReference type="NCBIfam" id="TIGR00456">
    <property type="entry name" value="argS"/>
    <property type="match status" value="1"/>
</dbReference>
<name>A0AAI8YMQ5_9PEZI</name>
<evidence type="ECO:0000256" key="6">
    <source>
        <dbReference type="ARBA" id="ARBA00022917"/>
    </source>
</evidence>
<keyword evidence="6 10" id="KW-0648">Protein biosynthesis</keyword>
<evidence type="ECO:0000256" key="5">
    <source>
        <dbReference type="ARBA" id="ARBA00022840"/>
    </source>
</evidence>
<keyword evidence="11" id="KW-0175">Coiled coil</keyword>
<dbReference type="FunFam" id="1.10.730.10:FF:000006">
    <property type="entry name" value="Arginyl-tRNA synthetase 2, mitochondrial"/>
    <property type="match status" value="1"/>
</dbReference>
<organism evidence="14 15">
    <name type="scientific">Anthostomella pinea</name>
    <dbReference type="NCBI Taxonomy" id="933095"/>
    <lineage>
        <taxon>Eukaryota</taxon>
        <taxon>Fungi</taxon>
        <taxon>Dikarya</taxon>
        <taxon>Ascomycota</taxon>
        <taxon>Pezizomycotina</taxon>
        <taxon>Sordariomycetes</taxon>
        <taxon>Xylariomycetidae</taxon>
        <taxon>Xylariales</taxon>
        <taxon>Xylariaceae</taxon>
        <taxon>Anthostomella</taxon>
    </lineage>
</organism>
<dbReference type="InterPro" id="IPR008909">
    <property type="entry name" value="DALR_anticod-bd"/>
</dbReference>
<dbReference type="SMART" id="SM00836">
    <property type="entry name" value="DALR_1"/>
    <property type="match status" value="1"/>
</dbReference>
<dbReference type="InterPro" id="IPR036695">
    <property type="entry name" value="Arg-tRNA-synth_N_sf"/>
</dbReference>
<evidence type="ECO:0000256" key="7">
    <source>
        <dbReference type="ARBA" id="ARBA00023146"/>
    </source>
</evidence>
<dbReference type="SUPFAM" id="SSF47323">
    <property type="entry name" value="Anticodon-binding domain of a subclass of class I aminoacyl-tRNA synthetases"/>
    <property type="match status" value="1"/>
</dbReference>
<evidence type="ECO:0000313" key="15">
    <source>
        <dbReference type="Proteomes" id="UP001295740"/>
    </source>
</evidence>
<reference evidence="14" key="1">
    <citation type="submission" date="2023-10" db="EMBL/GenBank/DDBJ databases">
        <authorList>
            <person name="Hackl T."/>
        </authorList>
    </citation>
    <scope>NUCLEOTIDE SEQUENCE</scope>
</reference>
<feature type="domain" description="DALR anticodon binding" evidence="12">
    <location>
        <begin position="520"/>
        <end position="637"/>
    </location>
</feature>
<comment type="catalytic activity">
    <reaction evidence="9">
        <text>tRNA(Arg) + L-arginine + ATP = L-arginyl-tRNA(Arg) + AMP + diphosphate</text>
        <dbReference type="Rhea" id="RHEA:20301"/>
        <dbReference type="Rhea" id="RHEA-COMP:9658"/>
        <dbReference type="Rhea" id="RHEA-COMP:9673"/>
        <dbReference type="ChEBI" id="CHEBI:30616"/>
        <dbReference type="ChEBI" id="CHEBI:32682"/>
        <dbReference type="ChEBI" id="CHEBI:33019"/>
        <dbReference type="ChEBI" id="CHEBI:78442"/>
        <dbReference type="ChEBI" id="CHEBI:78513"/>
        <dbReference type="ChEBI" id="CHEBI:456215"/>
        <dbReference type="EC" id="6.1.1.19"/>
    </reaction>
</comment>
<dbReference type="GO" id="GO:0004814">
    <property type="term" value="F:arginine-tRNA ligase activity"/>
    <property type="evidence" value="ECO:0007669"/>
    <property type="project" value="UniProtKB-EC"/>
</dbReference>
<dbReference type="CDD" id="cd07956">
    <property type="entry name" value="Anticodon_Ia_Arg"/>
    <property type="match status" value="1"/>
</dbReference>
<dbReference type="GO" id="GO:0005524">
    <property type="term" value="F:ATP binding"/>
    <property type="evidence" value="ECO:0007669"/>
    <property type="project" value="UniProtKB-KW"/>
</dbReference>
<accession>A0AAI8YMQ5</accession>
<dbReference type="InterPro" id="IPR009080">
    <property type="entry name" value="tRNAsynth_Ia_anticodon-bd"/>
</dbReference>
<keyword evidence="7 10" id="KW-0030">Aminoacyl-tRNA synthetase</keyword>
<dbReference type="SUPFAM" id="SSF52374">
    <property type="entry name" value="Nucleotidylyl transferase"/>
    <property type="match status" value="1"/>
</dbReference>
<keyword evidence="5 10" id="KW-0067">ATP-binding</keyword>
<feature type="domain" description="Arginyl tRNA synthetase N-terminal" evidence="13">
    <location>
        <begin position="34"/>
        <end position="115"/>
    </location>
</feature>
<dbReference type="PANTHER" id="PTHR11956">
    <property type="entry name" value="ARGINYL-TRNA SYNTHETASE"/>
    <property type="match status" value="1"/>
</dbReference>
<dbReference type="InterPro" id="IPR014729">
    <property type="entry name" value="Rossmann-like_a/b/a_fold"/>
</dbReference>
<keyword evidence="15" id="KW-1185">Reference proteome</keyword>
<dbReference type="HAMAP" id="MF_00123">
    <property type="entry name" value="Arg_tRNA_synth"/>
    <property type="match status" value="1"/>
</dbReference>
<protein>
    <recommendedName>
        <fullName evidence="2">arginine--tRNA ligase</fullName>
        <ecNumber evidence="2">6.1.1.19</ecNumber>
    </recommendedName>
    <alternativeName>
        <fullName evidence="8">Arginyl-tRNA synthetase</fullName>
    </alternativeName>
</protein>
<evidence type="ECO:0000256" key="8">
    <source>
        <dbReference type="ARBA" id="ARBA00033033"/>
    </source>
</evidence>
<evidence type="ECO:0000256" key="10">
    <source>
        <dbReference type="RuleBase" id="RU363038"/>
    </source>
</evidence>
<evidence type="ECO:0000256" key="3">
    <source>
        <dbReference type="ARBA" id="ARBA00022598"/>
    </source>
</evidence>
<keyword evidence="3 10" id="KW-0436">Ligase</keyword>
<dbReference type="Gene3D" id="3.40.50.620">
    <property type="entry name" value="HUPs"/>
    <property type="match status" value="1"/>
</dbReference>
<dbReference type="PANTHER" id="PTHR11956:SF11">
    <property type="entry name" value="ARGININE--TRNA LIGASE, MITOCHONDRIAL-RELATED"/>
    <property type="match status" value="1"/>
</dbReference>
<dbReference type="EMBL" id="CAUWAG010000013">
    <property type="protein sequence ID" value="CAJ2510295.1"/>
    <property type="molecule type" value="Genomic_DNA"/>
</dbReference>
<evidence type="ECO:0000313" key="14">
    <source>
        <dbReference type="EMBL" id="CAJ2510295.1"/>
    </source>
</evidence>
<evidence type="ECO:0000256" key="1">
    <source>
        <dbReference type="ARBA" id="ARBA00005594"/>
    </source>
</evidence>
<evidence type="ECO:0000256" key="4">
    <source>
        <dbReference type="ARBA" id="ARBA00022741"/>
    </source>
</evidence>
<dbReference type="InterPro" id="IPR001412">
    <property type="entry name" value="aa-tRNA-synth_I_CS"/>
</dbReference>